<dbReference type="AlphaFoldDB" id="A0AAV8USA1"/>
<dbReference type="PANTHER" id="PTHR12233">
    <property type="entry name" value="VACUOLAR PROTEIN SORTING 26 RELATED"/>
    <property type="match status" value="1"/>
</dbReference>
<evidence type="ECO:0008006" key="4">
    <source>
        <dbReference type="Google" id="ProtNLM"/>
    </source>
</evidence>
<proteinExistence type="inferred from homology"/>
<accession>A0AAV8USA1</accession>
<dbReference type="Pfam" id="PF03643">
    <property type="entry name" value="Vps26"/>
    <property type="match status" value="1"/>
</dbReference>
<dbReference type="Proteomes" id="UP001157974">
    <property type="component" value="Unassembled WGS sequence"/>
</dbReference>
<sequence length="363" mass="41449">MDVLAGLVGLDDPRIVLDLDHSVRRLKTSSRSEEVAVYGASDSVSGTVSVFVNGSLKYSRISIELRGETATKRCAPEEFFSMTRVLDNSGVVAGRKDLPFTFAEVDKDYETFESEHVRVRYFLRVNVIRYPPLAGVMRDFEVAVQHEHELNDAERTRADELAQFDLRYNDLLDVRLQLPSQRMGMNELVQGQVEFVKVGLPINAVTVEVIRLEASDSGAEIQIDTTTEMGRVQILDWEPILHTCVPVHLDFGSFPGLSPTWPPSTMFEFAPPPGCFPHKYMTSAPFSLRPNSRVIVRSNRRFFFAFLTICFRTYNCVNNQFSVRYYLKLELAETSGRKFSKTIEIFPYREPERQSRLPQTMHI</sequence>
<gene>
    <name evidence="2" type="ORF">NDN08_000971</name>
</gene>
<organism evidence="2 3">
    <name type="scientific">Rhodosorus marinus</name>
    <dbReference type="NCBI Taxonomy" id="101924"/>
    <lineage>
        <taxon>Eukaryota</taxon>
        <taxon>Rhodophyta</taxon>
        <taxon>Stylonematophyceae</taxon>
        <taxon>Stylonematales</taxon>
        <taxon>Stylonemataceae</taxon>
        <taxon>Rhodosorus</taxon>
    </lineage>
</organism>
<reference evidence="2 3" key="1">
    <citation type="journal article" date="2023" name="Nat. Commun.">
        <title>Origin of minicircular mitochondrial genomes in red algae.</title>
        <authorList>
            <person name="Lee Y."/>
            <person name="Cho C.H."/>
            <person name="Lee Y.M."/>
            <person name="Park S.I."/>
            <person name="Yang J.H."/>
            <person name="West J.A."/>
            <person name="Bhattacharya D."/>
            <person name="Yoon H.S."/>
        </authorList>
    </citation>
    <scope>NUCLEOTIDE SEQUENCE [LARGE SCALE GENOMIC DNA]</scope>
    <source>
        <strain evidence="2 3">CCMP1338</strain>
        <tissue evidence="2">Whole cell</tissue>
    </source>
</reference>
<dbReference type="Gene3D" id="2.60.40.640">
    <property type="match status" value="3"/>
</dbReference>
<evidence type="ECO:0000256" key="1">
    <source>
        <dbReference type="ARBA" id="ARBA00009100"/>
    </source>
</evidence>
<evidence type="ECO:0000313" key="2">
    <source>
        <dbReference type="EMBL" id="KAJ8904453.1"/>
    </source>
</evidence>
<comment type="caution">
    <text evidence="2">The sequence shown here is derived from an EMBL/GenBank/DDBJ whole genome shotgun (WGS) entry which is preliminary data.</text>
</comment>
<evidence type="ECO:0000313" key="3">
    <source>
        <dbReference type="Proteomes" id="UP001157974"/>
    </source>
</evidence>
<keyword evidence="3" id="KW-1185">Reference proteome</keyword>
<comment type="similarity">
    <text evidence="1">Belongs to the VPS26 family.</text>
</comment>
<dbReference type="InterPro" id="IPR028934">
    <property type="entry name" value="Vps26-related"/>
</dbReference>
<dbReference type="EMBL" id="JAMWBK010000006">
    <property type="protein sequence ID" value="KAJ8904453.1"/>
    <property type="molecule type" value="Genomic_DNA"/>
</dbReference>
<dbReference type="InterPro" id="IPR014752">
    <property type="entry name" value="Arrestin-like_C"/>
</dbReference>
<dbReference type="GO" id="GO:0006886">
    <property type="term" value="P:intracellular protein transport"/>
    <property type="evidence" value="ECO:0007669"/>
    <property type="project" value="InterPro"/>
</dbReference>
<protein>
    <recommendedName>
        <fullName evidence="4">Vacuolar protein sorting-associated protein 26</fullName>
    </recommendedName>
</protein>
<name>A0AAV8USA1_9RHOD</name>